<sequence>HILAIIPSGAPIFNVLLWKMPKNTAGDGANSSSLLISNGFEVDDADLSAQGWKATGGMPTAATAVGEGGELSVNLSRARHFCDGRTSLFFG</sequence>
<evidence type="ECO:0000313" key="1">
    <source>
        <dbReference type="EMBL" id="MED6150170.1"/>
    </source>
</evidence>
<name>A0ABU6TPU5_9FABA</name>
<feature type="non-terminal residue" evidence="1">
    <location>
        <position position="1"/>
    </location>
</feature>
<proteinExistence type="predicted"/>
<keyword evidence="2" id="KW-1185">Reference proteome</keyword>
<comment type="caution">
    <text evidence="1">The sequence shown here is derived from an EMBL/GenBank/DDBJ whole genome shotgun (WGS) entry which is preliminary data.</text>
</comment>
<reference evidence="1 2" key="1">
    <citation type="journal article" date="2023" name="Plants (Basel)">
        <title>Bridging the Gap: Combining Genomics and Transcriptomics Approaches to Understand Stylosanthes scabra, an Orphan Legume from the Brazilian Caatinga.</title>
        <authorList>
            <person name="Ferreira-Neto J.R.C."/>
            <person name="da Silva M.D."/>
            <person name="Binneck E."/>
            <person name="de Melo N.F."/>
            <person name="da Silva R.H."/>
            <person name="de Melo A.L.T.M."/>
            <person name="Pandolfi V."/>
            <person name="Bustamante F.O."/>
            <person name="Brasileiro-Vidal A.C."/>
            <person name="Benko-Iseppon A.M."/>
        </authorList>
    </citation>
    <scope>NUCLEOTIDE SEQUENCE [LARGE SCALE GENOMIC DNA]</scope>
    <source>
        <tissue evidence="1">Leaves</tissue>
    </source>
</reference>
<organism evidence="1 2">
    <name type="scientific">Stylosanthes scabra</name>
    <dbReference type="NCBI Taxonomy" id="79078"/>
    <lineage>
        <taxon>Eukaryota</taxon>
        <taxon>Viridiplantae</taxon>
        <taxon>Streptophyta</taxon>
        <taxon>Embryophyta</taxon>
        <taxon>Tracheophyta</taxon>
        <taxon>Spermatophyta</taxon>
        <taxon>Magnoliopsida</taxon>
        <taxon>eudicotyledons</taxon>
        <taxon>Gunneridae</taxon>
        <taxon>Pentapetalae</taxon>
        <taxon>rosids</taxon>
        <taxon>fabids</taxon>
        <taxon>Fabales</taxon>
        <taxon>Fabaceae</taxon>
        <taxon>Papilionoideae</taxon>
        <taxon>50 kb inversion clade</taxon>
        <taxon>dalbergioids sensu lato</taxon>
        <taxon>Dalbergieae</taxon>
        <taxon>Pterocarpus clade</taxon>
        <taxon>Stylosanthes</taxon>
    </lineage>
</organism>
<dbReference type="Proteomes" id="UP001341840">
    <property type="component" value="Unassembled WGS sequence"/>
</dbReference>
<gene>
    <name evidence="1" type="ORF">PIB30_069787</name>
</gene>
<protein>
    <submittedName>
        <fullName evidence="1">Uncharacterized protein</fullName>
    </submittedName>
</protein>
<accession>A0ABU6TPU5</accession>
<dbReference type="EMBL" id="JASCZI010091394">
    <property type="protein sequence ID" value="MED6150170.1"/>
    <property type="molecule type" value="Genomic_DNA"/>
</dbReference>
<evidence type="ECO:0000313" key="2">
    <source>
        <dbReference type="Proteomes" id="UP001341840"/>
    </source>
</evidence>